<proteinExistence type="predicted"/>
<dbReference type="STRING" id="521013.SAMN04488567_3258"/>
<dbReference type="OrthoDB" id="7811243at2"/>
<evidence type="ECO:0000259" key="4">
    <source>
        <dbReference type="PROSITE" id="PS50932"/>
    </source>
</evidence>
<dbReference type="PANTHER" id="PTHR30146:SF109">
    <property type="entry name" value="HTH-TYPE TRANSCRIPTIONAL REGULATOR GALS"/>
    <property type="match status" value="1"/>
</dbReference>
<dbReference type="Gene3D" id="1.10.260.40">
    <property type="entry name" value="lambda repressor-like DNA-binding domains"/>
    <property type="match status" value="1"/>
</dbReference>
<gene>
    <name evidence="5" type="ORF">SAMN04488567_3258</name>
</gene>
<accession>A0A1G7HQR6</accession>
<dbReference type="SUPFAM" id="SSF53822">
    <property type="entry name" value="Periplasmic binding protein-like I"/>
    <property type="match status" value="1"/>
</dbReference>
<dbReference type="InterPro" id="IPR010982">
    <property type="entry name" value="Lambda_DNA-bd_dom_sf"/>
</dbReference>
<dbReference type="InterPro" id="IPR046335">
    <property type="entry name" value="LacI/GalR-like_sensor"/>
</dbReference>
<dbReference type="GO" id="GO:0003700">
    <property type="term" value="F:DNA-binding transcription factor activity"/>
    <property type="evidence" value="ECO:0007669"/>
    <property type="project" value="TreeGrafter"/>
</dbReference>
<evidence type="ECO:0000313" key="5">
    <source>
        <dbReference type="EMBL" id="SDF02763.1"/>
    </source>
</evidence>
<dbReference type="InterPro" id="IPR028082">
    <property type="entry name" value="Peripla_BP_I"/>
</dbReference>
<keyword evidence="3" id="KW-0804">Transcription</keyword>
<dbReference type="SUPFAM" id="SSF47413">
    <property type="entry name" value="lambda repressor-like DNA-binding domains"/>
    <property type="match status" value="1"/>
</dbReference>
<reference evidence="6" key="1">
    <citation type="submission" date="2016-10" db="EMBL/GenBank/DDBJ databases">
        <authorList>
            <person name="Varghese N."/>
            <person name="Submissions S."/>
        </authorList>
    </citation>
    <scope>NUCLEOTIDE SEQUENCE [LARGE SCALE GENOMIC DNA]</scope>
    <source>
        <strain evidence="6">DSM 21424</strain>
    </source>
</reference>
<dbReference type="SMART" id="SM00354">
    <property type="entry name" value="HTH_LACI"/>
    <property type="match status" value="1"/>
</dbReference>
<keyword evidence="2 5" id="KW-0238">DNA-binding</keyword>
<feature type="domain" description="HTH lacI-type" evidence="4">
    <location>
        <begin position="12"/>
        <end position="67"/>
    </location>
</feature>
<dbReference type="CDD" id="cd01392">
    <property type="entry name" value="HTH_LacI"/>
    <property type="match status" value="1"/>
</dbReference>
<dbReference type="PANTHER" id="PTHR30146">
    <property type="entry name" value="LACI-RELATED TRANSCRIPTIONAL REPRESSOR"/>
    <property type="match status" value="1"/>
</dbReference>
<dbReference type="Pfam" id="PF00356">
    <property type="entry name" value="LacI"/>
    <property type="match status" value="1"/>
</dbReference>
<dbReference type="PROSITE" id="PS50932">
    <property type="entry name" value="HTH_LACI_2"/>
    <property type="match status" value="1"/>
</dbReference>
<dbReference type="Proteomes" id="UP000198922">
    <property type="component" value="Unassembled WGS sequence"/>
</dbReference>
<evidence type="ECO:0000256" key="3">
    <source>
        <dbReference type="ARBA" id="ARBA00023163"/>
    </source>
</evidence>
<dbReference type="InterPro" id="IPR000843">
    <property type="entry name" value="HTH_LacI"/>
</dbReference>
<protein>
    <submittedName>
        <fullName evidence="5">DNA-binding transcriptional regulator, LacI/PurR family</fullName>
    </submittedName>
</protein>
<dbReference type="AlphaFoldDB" id="A0A1G7HQR6"/>
<name>A0A1G7HQR6_9RHOB</name>
<dbReference type="Pfam" id="PF13377">
    <property type="entry name" value="Peripla_BP_3"/>
    <property type="match status" value="1"/>
</dbReference>
<dbReference type="EMBL" id="FNAT01000006">
    <property type="protein sequence ID" value="SDF02763.1"/>
    <property type="molecule type" value="Genomic_DNA"/>
</dbReference>
<dbReference type="Gene3D" id="3.40.50.2300">
    <property type="match status" value="2"/>
</dbReference>
<keyword evidence="6" id="KW-1185">Reference proteome</keyword>
<evidence type="ECO:0000256" key="2">
    <source>
        <dbReference type="ARBA" id="ARBA00023125"/>
    </source>
</evidence>
<keyword evidence="1" id="KW-0805">Transcription regulation</keyword>
<evidence type="ECO:0000313" key="6">
    <source>
        <dbReference type="Proteomes" id="UP000198922"/>
    </source>
</evidence>
<evidence type="ECO:0000256" key="1">
    <source>
        <dbReference type="ARBA" id="ARBA00023015"/>
    </source>
</evidence>
<organism evidence="5 6">
    <name type="scientific">Limimaricola pyoseonensis</name>
    <dbReference type="NCBI Taxonomy" id="521013"/>
    <lineage>
        <taxon>Bacteria</taxon>
        <taxon>Pseudomonadati</taxon>
        <taxon>Pseudomonadota</taxon>
        <taxon>Alphaproteobacteria</taxon>
        <taxon>Rhodobacterales</taxon>
        <taxon>Paracoccaceae</taxon>
        <taxon>Limimaricola</taxon>
    </lineage>
</organism>
<dbReference type="GO" id="GO:0000976">
    <property type="term" value="F:transcription cis-regulatory region binding"/>
    <property type="evidence" value="ECO:0007669"/>
    <property type="project" value="TreeGrafter"/>
</dbReference>
<dbReference type="RefSeq" id="WP_090113708.1">
    <property type="nucleotide sequence ID" value="NZ_FNAT01000006.1"/>
</dbReference>
<sequence>MPDDPASRDKRPTIADVARRAGVAPAIVSRALSPVRRPVSQEKRERVLKAAAELGYNQNPLARGLATKSLDLVAVLVNHLNDLSDLDLIDPLLERIQALGKQAVLIRVGETRRIEDFLRNSVAYHVHAALVFSDFADAQTVRELFHSDNVLMLNGRADLQSARIVVDDAAGIAAAVERAAARGARRAVLVTGRDSSLVEQARCGFYRSHCAASGIAIAQEIQGDYSYASGLKAAARIDPEDGPDVVFCTSDSMAMGVMDGLRRAGLRPPQDYLLYGFDALSRTNFDAYDISTIGFDKSVLIERVALFLKDPAGFSARGELHEIRTGFVPRGTG</sequence>